<dbReference type="WBParaSite" id="Minc3s00724g16558">
    <property type="protein sequence ID" value="Minc3s00724g16558"/>
    <property type="gene ID" value="Minc3s00724g16558"/>
</dbReference>
<feature type="transmembrane region" description="Helical" evidence="1">
    <location>
        <begin position="171"/>
        <end position="189"/>
    </location>
</feature>
<dbReference type="GO" id="GO:0030659">
    <property type="term" value="C:cytoplasmic vesicle membrane"/>
    <property type="evidence" value="ECO:0007669"/>
    <property type="project" value="TreeGrafter"/>
</dbReference>
<keyword evidence="1" id="KW-1133">Transmembrane helix</keyword>
<keyword evidence="1" id="KW-0812">Transmembrane</keyword>
<keyword evidence="1" id="KW-0472">Membrane</keyword>
<reference evidence="3" key="1">
    <citation type="submission" date="2022-11" db="UniProtKB">
        <authorList>
            <consortium name="WormBaseParasite"/>
        </authorList>
    </citation>
    <scope>IDENTIFICATION</scope>
</reference>
<feature type="transmembrane region" description="Helical" evidence="1">
    <location>
        <begin position="118"/>
        <end position="138"/>
    </location>
</feature>
<dbReference type="PANTHER" id="PTHR10796:SF92">
    <property type="entry name" value="PATCHED-RELATED, ISOFORM A"/>
    <property type="match status" value="1"/>
</dbReference>
<name>A0A914LQX8_MELIC</name>
<dbReference type="AlphaFoldDB" id="A0A914LQX8"/>
<dbReference type="GO" id="GO:0018996">
    <property type="term" value="P:molting cycle, collagen and cuticulin-based cuticle"/>
    <property type="evidence" value="ECO:0007669"/>
    <property type="project" value="TreeGrafter"/>
</dbReference>
<dbReference type="SUPFAM" id="SSF82866">
    <property type="entry name" value="Multidrug efflux transporter AcrB transmembrane domain"/>
    <property type="match status" value="1"/>
</dbReference>
<sequence>MAALYDFDFFDNGNNSSEMHIDSLSISETGFDYTRLEQFLSSPFYRHYIPFLRTGHEFQVPISKFWFSVTYHNTVSWEERINLMQEWRRVAENYPDLNVTVWEVNSMFVDQMLSLKSLTLQTTFLTLCCMALVCLIFIQNPLSVATASFAIGSISIGVIGYLSWWNLNLDPVSLCAVLMSIGMSVDFTAHVSYHFQIMRSIALL</sequence>
<evidence type="ECO:0000313" key="2">
    <source>
        <dbReference type="Proteomes" id="UP000887563"/>
    </source>
</evidence>
<accession>A0A914LQX8</accession>
<organism evidence="2 3">
    <name type="scientific">Meloidogyne incognita</name>
    <name type="common">Southern root-knot nematode worm</name>
    <name type="synonym">Oxyuris incognita</name>
    <dbReference type="NCBI Taxonomy" id="6306"/>
    <lineage>
        <taxon>Eukaryota</taxon>
        <taxon>Metazoa</taxon>
        <taxon>Ecdysozoa</taxon>
        <taxon>Nematoda</taxon>
        <taxon>Chromadorea</taxon>
        <taxon>Rhabditida</taxon>
        <taxon>Tylenchina</taxon>
        <taxon>Tylenchomorpha</taxon>
        <taxon>Tylenchoidea</taxon>
        <taxon>Meloidogynidae</taxon>
        <taxon>Meloidogyninae</taxon>
        <taxon>Meloidogyne</taxon>
        <taxon>Meloidogyne incognita group</taxon>
    </lineage>
</organism>
<dbReference type="InterPro" id="IPR051697">
    <property type="entry name" value="Patched_domain-protein"/>
</dbReference>
<dbReference type="Gene3D" id="1.20.1640.10">
    <property type="entry name" value="Multidrug efflux transporter AcrB transmembrane domain"/>
    <property type="match status" value="1"/>
</dbReference>
<evidence type="ECO:0000313" key="3">
    <source>
        <dbReference type="WBParaSite" id="Minc3s00724g16558"/>
    </source>
</evidence>
<dbReference type="GO" id="GO:0005886">
    <property type="term" value="C:plasma membrane"/>
    <property type="evidence" value="ECO:0007669"/>
    <property type="project" value="TreeGrafter"/>
</dbReference>
<proteinExistence type="predicted"/>
<protein>
    <submittedName>
        <fullName evidence="3">Uncharacterized protein</fullName>
    </submittedName>
</protein>
<dbReference type="PANTHER" id="PTHR10796">
    <property type="entry name" value="PATCHED-RELATED"/>
    <property type="match status" value="1"/>
</dbReference>
<evidence type="ECO:0000256" key="1">
    <source>
        <dbReference type="SAM" id="Phobius"/>
    </source>
</evidence>
<dbReference type="Proteomes" id="UP000887563">
    <property type="component" value="Unplaced"/>
</dbReference>
<feature type="transmembrane region" description="Helical" evidence="1">
    <location>
        <begin position="145"/>
        <end position="165"/>
    </location>
</feature>
<keyword evidence="2" id="KW-1185">Reference proteome</keyword>
<dbReference type="GO" id="GO:0006897">
    <property type="term" value="P:endocytosis"/>
    <property type="evidence" value="ECO:0007669"/>
    <property type="project" value="TreeGrafter"/>
</dbReference>